<organism evidence="1 2">
    <name type="scientific">Polyplax serrata</name>
    <name type="common">Common mouse louse</name>
    <dbReference type="NCBI Taxonomy" id="468196"/>
    <lineage>
        <taxon>Eukaryota</taxon>
        <taxon>Metazoa</taxon>
        <taxon>Ecdysozoa</taxon>
        <taxon>Arthropoda</taxon>
        <taxon>Hexapoda</taxon>
        <taxon>Insecta</taxon>
        <taxon>Pterygota</taxon>
        <taxon>Neoptera</taxon>
        <taxon>Paraneoptera</taxon>
        <taxon>Psocodea</taxon>
        <taxon>Troctomorpha</taxon>
        <taxon>Phthiraptera</taxon>
        <taxon>Anoplura</taxon>
        <taxon>Polyplacidae</taxon>
        <taxon>Polyplax</taxon>
    </lineage>
</organism>
<proteinExistence type="predicted"/>
<name>A0ABR1APY2_POLSC</name>
<reference evidence="1 2" key="1">
    <citation type="submission" date="2023-09" db="EMBL/GenBank/DDBJ databases">
        <title>Genomes of two closely related lineages of the louse Polyplax serrata with different host specificities.</title>
        <authorList>
            <person name="Martinu J."/>
            <person name="Tarabai H."/>
            <person name="Stefka J."/>
            <person name="Hypsa V."/>
        </authorList>
    </citation>
    <scope>NUCLEOTIDE SEQUENCE [LARGE SCALE GENOMIC DNA]</scope>
    <source>
        <strain evidence="1">98ZLc_SE</strain>
    </source>
</reference>
<accession>A0ABR1APY2</accession>
<comment type="caution">
    <text evidence="1">The sequence shown here is derived from an EMBL/GenBank/DDBJ whole genome shotgun (WGS) entry which is preliminary data.</text>
</comment>
<sequence>MKKAGDFDGSRSEFLAVRQNHVANGRNSTLRSDSKVSFSRKLRRAFDIPASTPLYDAFNSFYSACHLAHESRRVQQNSVLDVWDRVVLRTKAERKKVTPVQYV</sequence>
<protein>
    <submittedName>
        <fullName evidence="1">Uncharacterized protein</fullName>
    </submittedName>
</protein>
<evidence type="ECO:0000313" key="1">
    <source>
        <dbReference type="EMBL" id="KAK6624434.1"/>
    </source>
</evidence>
<keyword evidence="2" id="KW-1185">Reference proteome</keyword>
<dbReference type="EMBL" id="JAWJWF010000046">
    <property type="protein sequence ID" value="KAK6624434.1"/>
    <property type="molecule type" value="Genomic_DNA"/>
</dbReference>
<gene>
    <name evidence="1" type="ORF">RUM44_011293</name>
</gene>
<dbReference type="Proteomes" id="UP001359485">
    <property type="component" value="Unassembled WGS sequence"/>
</dbReference>
<evidence type="ECO:0000313" key="2">
    <source>
        <dbReference type="Proteomes" id="UP001359485"/>
    </source>
</evidence>